<feature type="non-terminal residue" evidence="2">
    <location>
        <position position="1"/>
    </location>
</feature>
<feature type="compositionally biased region" description="Gly residues" evidence="1">
    <location>
        <begin position="75"/>
        <end position="84"/>
    </location>
</feature>
<dbReference type="EMBL" id="GEDC01021945">
    <property type="protein sequence ID" value="JAS15353.1"/>
    <property type="molecule type" value="Transcribed_RNA"/>
</dbReference>
<gene>
    <name evidence="2" type="ORF">g.29575</name>
</gene>
<evidence type="ECO:0000256" key="1">
    <source>
        <dbReference type="SAM" id="MobiDB-lite"/>
    </source>
</evidence>
<reference evidence="2" key="1">
    <citation type="submission" date="2015-12" db="EMBL/GenBank/DDBJ databases">
        <title>De novo transcriptome assembly of four potential Pierce s Disease insect vectors from Arizona vineyards.</title>
        <authorList>
            <person name="Tassone E.E."/>
        </authorList>
    </citation>
    <scope>NUCLEOTIDE SEQUENCE</scope>
</reference>
<sequence length="147" mass="15571">TSSTSRRLFNRIGGIWGGAGGKRGGKAGATQRKRKPTKPTPPGTMQGHMQPGGMHPVQNVYSQPNQQPMNYPVQGTGGGQGGGMFQCNPQVAPQWAGGYAQQPPPQQQPTGSYYNPQIPPGGMNVGGNPRFERSGNQSKQALSNMLR</sequence>
<dbReference type="AlphaFoldDB" id="A0A1B6CQ27"/>
<organism evidence="2">
    <name type="scientific">Clastoptera arizonana</name>
    <name type="common">Arizona spittle bug</name>
    <dbReference type="NCBI Taxonomy" id="38151"/>
    <lineage>
        <taxon>Eukaryota</taxon>
        <taxon>Metazoa</taxon>
        <taxon>Ecdysozoa</taxon>
        <taxon>Arthropoda</taxon>
        <taxon>Hexapoda</taxon>
        <taxon>Insecta</taxon>
        <taxon>Pterygota</taxon>
        <taxon>Neoptera</taxon>
        <taxon>Paraneoptera</taxon>
        <taxon>Hemiptera</taxon>
        <taxon>Auchenorrhyncha</taxon>
        <taxon>Cercopoidea</taxon>
        <taxon>Clastopteridae</taxon>
        <taxon>Clastoptera</taxon>
    </lineage>
</organism>
<evidence type="ECO:0000313" key="2">
    <source>
        <dbReference type="EMBL" id="JAS15353.1"/>
    </source>
</evidence>
<proteinExistence type="predicted"/>
<protein>
    <submittedName>
        <fullName evidence="2">Uncharacterized protein</fullName>
    </submittedName>
</protein>
<feature type="non-terminal residue" evidence="2">
    <location>
        <position position="147"/>
    </location>
</feature>
<accession>A0A1B6CQ27</accession>
<name>A0A1B6CQ27_9HEMI</name>
<feature type="region of interest" description="Disordered" evidence="1">
    <location>
        <begin position="1"/>
        <end position="147"/>
    </location>
</feature>
<feature type="compositionally biased region" description="Polar residues" evidence="1">
    <location>
        <begin position="134"/>
        <end position="147"/>
    </location>
</feature>
<feature type="compositionally biased region" description="Polar residues" evidence="1">
    <location>
        <begin position="59"/>
        <end position="69"/>
    </location>
</feature>